<organism evidence="1 2">
    <name type="scientific">Orbilia oligospora</name>
    <name type="common">Nematode-trapping fungus</name>
    <name type="synonym">Arthrobotrys oligospora</name>
    <dbReference type="NCBI Taxonomy" id="2813651"/>
    <lineage>
        <taxon>Eukaryota</taxon>
        <taxon>Fungi</taxon>
        <taxon>Dikarya</taxon>
        <taxon>Ascomycota</taxon>
        <taxon>Pezizomycotina</taxon>
        <taxon>Orbiliomycetes</taxon>
        <taxon>Orbiliales</taxon>
        <taxon>Orbiliaceae</taxon>
        <taxon>Orbilia</taxon>
    </lineage>
</organism>
<gene>
    <name evidence="1" type="ORF">EYR41_005106</name>
</gene>
<evidence type="ECO:0000313" key="2">
    <source>
        <dbReference type="Proteomes" id="UP000297595"/>
    </source>
</evidence>
<accession>A0A7C8JYZ2</accession>
<dbReference type="Proteomes" id="UP000297595">
    <property type="component" value="Unassembled WGS sequence"/>
</dbReference>
<name>A0A7C8JYZ2_ORBOL</name>
<comment type="caution">
    <text evidence="1">The sequence shown here is derived from an EMBL/GenBank/DDBJ whole genome shotgun (WGS) entry which is preliminary data.</text>
</comment>
<sequence>MNKLTYRLSLIATTNKPPRNHDIAVAHDLLQRELVFCKGMLSTAGSIFSGPHRGRITITTILACAKCMEIFAPVRAWNPQALKISSIILWGLLATSLFITALSPLGEWLARRCSNSIEKIQALLRTNALGEKHRYSLTETAWTMTFQLLSIEATISRGKRYLRSLFRHQED</sequence>
<dbReference type="EMBL" id="SOZJ01000003">
    <property type="protein sequence ID" value="TGJ69038.1"/>
    <property type="molecule type" value="Genomic_DNA"/>
</dbReference>
<dbReference type="AlphaFoldDB" id="A0A7C8JYZ2"/>
<protein>
    <submittedName>
        <fullName evidence="1">Uncharacterized protein</fullName>
    </submittedName>
</protein>
<proteinExistence type="predicted"/>
<evidence type="ECO:0000313" key="1">
    <source>
        <dbReference type="EMBL" id="TGJ69038.1"/>
    </source>
</evidence>
<reference evidence="1 2" key="1">
    <citation type="submission" date="2019-03" db="EMBL/GenBank/DDBJ databases">
        <title>Nematode-trapping fungi genome.</title>
        <authorList>
            <person name="Vidal-Diez De Ulzurrun G."/>
        </authorList>
    </citation>
    <scope>NUCLEOTIDE SEQUENCE [LARGE SCALE GENOMIC DNA]</scope>
    <source>
        <strain evidence="1 2">TWF154</strain>
    </source>
</reference>